<evidence type="ECO:0008006" key="3">
    <source>
        <dbReference type="Google" id="ProtNLM"/>
    </source>
</evidence>
<dbReference type="GO" id="GO:0045271">
    <property type="term" value="C:respiratory chain complex I"/>
    <property type="evidence" value="ECO:0007669"/>
    <property type="project" value="InterPro"/>
</dbReference>
<proteinExistence type="predicted"/>
<dbReference type="AlphaFoldDB" id="A0A7M7IT15"/>
<dbReference type="GO" id="GO:0005743">
    <property type="term" value="C:mitochondrial inner membrane"/>
    <property type="evidence" value="ECO:0007669"/>
    <property type="project" value="InterPro"/>
</dbReference>
<dbReference type="KEGG" id="nvi:100117989"/>
<dbReference type="Proteomes" id="UP000002358">
    <property type="component" value="Chromosome 4"/>
</dbReference>
<keyword evidence="2" id="KW-1185">Reference proteome</keyword>
<dbReference type="Pfam" id="PF14813">
    <property type="entry name" value="NADH_B2"/>
    <property type="match status" value="1"/>
</dbReference>
<dbReference type="FunCoup" id="A0A7M7IT15">
    <property type="interactions" value="114"/>
</dbReference>
<evidence type="ECO:0000313" key="1">
    <source>
        <dbReference type="EnsemblMetazoa" id="XP_016840502"/>
    </source>
</evidence>
<organism evidence="1 2">
    <name type="scientific">Nasonia vitripennis</name>
    <name type="common">Parasitic wasp</name>
    <dbReference type="NCBI Taxonomy" id="7425"/>
    <lineage>
        <taxon>Eukaryota</taxon>
        <taxon>Metazoa</taxon>
        <taxon>Ecdysozoa</taxon>
        <taxon>Arthropoda</taxon>
        <taxon>Hexapoda</taxon>
        <taxon>Insecta</taxon>
        <taxon>Pterygota</taxon>
        <taxon>Neoptera</taxon>
        <taxon>Endopterygota</taxon>
        <taxon>Hymenoptera</taxon>
        <taxon>Apocrita</taxon>
        <taxon>Proctotrupomorpha</taxon>
        <taxon>Chalcidoidea</taxon>
        <taxon>Pteromalidae</taxon>
        <taxon>Pteromalinae</taxon>
        <taxon>Nasonia</taxon>
    </lineage>
</organism>
<dbReference type="EnsemblMetazoa" id="XM_016985013">
    <property type="protein sequence ID" value="XP_016840502"/>
    <property type="gene ID" value="LOC100117989"/>
</dbReference>
<reference evidence="1" key="1">
    <citation type="submission" date="2021-01" db="UniProtKB">
        <authorList>
            <consortium name="EnsemblMetazoa"/>
        </authorList>
    </citation>
    <scope>IDENTIFICATION</scope>
</reference>
<accession>A0A7M7IT15</accession>
<gene>
    <name evidence="1" type="primary">100117989</name>
</gene>
<dbReference type="InterPro" id="IPR026627">
    <property type="entry name" value="NDUFB2_animal"/>
</dbReference>
<protein>
    <recommendedName>
        <fullName evidence="3">NADH dehydrogenase [ubiquinone] 1 beta subcomplex subunit 2, mitochondrial</fullName>
    </recommendedName>
</protein>
<dbReference type="OrthoDB" id="6241903at2759"/>
<sequence length="105" mass="12037">MIGSRAAGLLRSISRNPANQKCLTALGQQVRRSSSESEWTYRTGRPGAPWSQRGGLICSTICWWWIYWNLYHSWPHIIGLYDGKFLPDPRKDFTDEELGIPPDDV</sequence>
<dbReference type="InParanoid" id="A0A7M7IT15"/>
<name>A0A7M7IT15_NASVI</name>
<dbReference type="OMA" id="GANFCAT"/>
<evidence type="ECO:0000313" key="2">
    <source>
        <dbReference type="Proteomes" id="UP000002358"/>
    </source>
</evidence>